<protein>
    <submittedName>
        <fullName evidence="2">Uncharacterized protein</fullName>
    </submittedName>
</protein>
<dbReference type="Proteomes" id="UP001195483">
    <property type="component" value="Unassembled WGS sequence"/>
</dbReference>
<reference evidence="2" key="3">
    <citation type="submission" date="2023-05" db="EMBL/GenBank/DDBJ databases">
        <authorList>
            <person name="Smith C.H."/>
        </authorList>
    </citation>
    <scope>NUCLEOTIDE SEQUENCE</scope>
    <source>
        <strain evidence="2">CHS0354</strain>
        <tissue evidence="2">Mantle</tissue>
    </source>
</reference>
<dbReference type="AlphaFoldDB" id="A0AAE0T050"/>
<gene>
    <name evidence="2" type="ORF">CHS0354_037701</name>
</gene>
<keyword evidence="1" id="KW-0472">Membrane</keyword>
<evidence type="ECO:0000313" key="3">
    <source>
        <dbReference type="Proteomes" id="UP001195483"/>
    </source>
</evidence>
<feature type="transmembrane region" description="Helical" evidence="1">
    <location>
        <begin position="55"/>
        <end position="79"/>
    </location>
</feature>
<keyword evidence="1" id="KW-1133">Transmembrane helix</keyword>
<dbReference type="EMBL" id="JAEAOA010002205">
    <property type="protein sequence ID" value="KAK3601385.1"/>
    <property type="molecule type" value="Genomic_DNA"/>
</dbReference>
<keyword evidence="3" id="KW-1185">Reference proteome</keyword>
<name>A0AAE0T050_9BIVA</name>
<evidence type="ECO:0000313" key="2">
    <source>
        <dbReference type="EMBL" id="KAK3601385.1"/>
    </source>
</evidence>
<sequence>MNSTPEENSDHIYDHISDDFYGNKKRDQETVTEENKTVLYGVEDTPAPHLCFMLALQQAIMCIGSVLSIPFIVTSLICAKKQEEVISQLLSITLFNVWSGNVPAINVWSEVNYTLD</sequence>
<organism evidence="2 3">
    <name type="scientific">Potamilus streckersoni</name>
    <dbReference type="NCBI Taxonomy" id="2493646"/>
    <lineage>
        <taxon>Eukaryota</taxon>
        <taxon>Metazoa</taxon>
        <taxon>Spiralia</taxon>
        <taxon>Lophotrochozoa</taxon>
        <taxon>Mollusca</taxon>
        <taxon>Bivalvia</taxon>
        <taxon>Autobranchia</taxon>
        <taxon>Heteroconchia</taxon>
        <taxon>Palaeoheterodonta</taxon>
        <taxon>Unionida</taxon>
        <taxon>Unionoidea</taxon>
        <taxon>Unionidae</taxon>
        <taxon>Ambleminae</taxon>
        <taxon>Lampsilini</taxon>
        <taxon>Potamilus</taxon>
    </lineage>
</organism>
<reference evidence="2" key="2">
    <citation type="journal article" date="2021" name="Genome Biol. Evol.">
        <title>Developing a high-quality reference genome for a parasitic bivalve with doubly uniparental inheritance (Bivalvia: Unionida).</title>
        <authorList>
            <person name="Smith C.H."/>
        </authorList>
    </citation>
    <scope>NUCLEOTIDE SEQUENCE</scope>
    <source>
        <strain evidence="2">CHS0354</strain>
        <tissue evidence="2">Mantle</tissue>
    </source>
</reference>
<proteinExistence type="predicted"/>
<reference evidence="2" key="1">
    <citation type="journal article" date="2021" name="Genome Biol. Evol.">
        <title>A High-Quality Reference Genome for a Parasitic Bivalve with Doubly Uniparental Inheritance (Bivalvia: Unionida).</title>
        <authorList>
            <person name="Smith C.H."/>
        </authorList>
    </citation>
    <scope>NUCLEOTIDE SEQUENCE</scope>
    <source>
        <strain evidence="2">CHS0354</strain>
    </source>
</reference>
<evidence type="ECO:0000256" key="1">
    <source>
        <dbReference type="SAM" id="Phobius"/>
    </source>
</evidence>
<accession>A0AAE0T050</accession>
<keyword evidence="1" id="KW-0812">Transmembrane</keyword>
<comment type="caution">
    <text evidence="2">The sequence shown here is derived from an EMBL/GenBank/DDBJ whole genome shotgun (WGS) entry which is preliminary data.</text>
</comment>